<evidence type="ECO:0000313" key="1">
    <source>
        <dbReference type="EMBL" id="EAY16283.1"/>
    </source>
</evidence>
<dbReference type="Gene3D" id="2.60.120.260">
    <property type="entry name" value="Galactose-binding domain-like"/>
    <property type="match status" value="1"/>
</dbReference>
<dbReference type="InParanoid" id="A2DTH4"/>
<dbReference type="Proteomes" id="UP000001542">
    <property type="component" value="Unassembled WGS sequence"/>
</dbReference>
<dbReference type="VEuPathDB" id="TrichDB:TVAGG3_0593560"/>
<keyword evidence="2" id="KW-1185">Reference proteome</keyword>
<reference evidence="1" key="1">
    <citation type="submission" date="2006-10" db="EMBL/GenBank/DDBJ databases">
        <authorList>
            <person name="Amadeo P."/>
            <person name="Zhao Q."/>
            <person name="Wortman J."/>
            <person name="Fraser-Liggett C."/>
            <person name="Carlton J."/>
        </authorList>
    </citation>
    <scope>NUCLEOTIDE SEQUENCE</scope>
    <source>
        <strain evidence="1">G3</strain>
    </source>
</reference>
<reference evidence="1" key="2">
    <citation type="journal article" date="2007" name="Science">
        <title>Draft genome sequence of the sexually transmitted pathogen Trichomonas vaginalis.</title>
        <authorList>
            <person name="Carlton J.M."/>
            <person name="Hirt R.P."/>
            <person name="Silva J.C."/>
            <person name="Delcher A.L."/>
            <person name="Schatz M."/>
            <person name="Zhao Q."/>
            <person name="Wortman J.R."/>
            <person name="Bidwell S.L."/>
            <person name="Alsmark U.C.M."/>
            <person name="Besteiro S."/>
            <person name="Sicheritz-Ponten T."/>
            <person name="Noel C.J."/>
            <person name="Dacks J.B."/>
            <person name="Foster P.G."/>
            <person name="Simillion C."/>
            <person name="Van de Peer Y."/>
            <person name="Miranda-Saavedra D."/>
            <person name="Barton G.J."/>
            <person name="Westrop G.D."/>
            <person name="Mueller S."/>
            <person name="Dessi D."/>
            <person name="Fiori P.L."/>
            <person name="Ren Q."/>
            <person name="Paulsen I."/>
            <person name="Zhang H."/>
            <person name="Bastida-Corcuera F.D."/>
            <person name="Simoes-Barbosa A."/>
            <person name="Brown M.T."/>
            <person name="Hayes R.D."/>
            <person name="Mukherjee M."/>
            <person name="Okumura C.Y."/>
            <person name="Schneider R."/>
            <person name="Smith A.J."/>
            <person name="Vanacova S."/>
            <person name="Villalvazo M."/>
            <person name="Haas B.J."/>
            <person name="Pertea M."/>
            <person name="Feldblyum T.V."/>
            <person name="Utterback T.R."/>
            <person name="Shu C.L."/>
            <person name="Osoegawa K."/>
            <person name="de Jong P.J."/>
            <person name="Hrdy I."/>
            <person name="Horvathova L."/>
            <person name="Zubacova Z."/>
            <person name="Dolezal P."/>
            <person name="Malik S.B."/>
            <person name="Logsdon J.M. Jr."/>
            <person name="Henze K."/>
            <person name="Gupta A."/>
            <person name="Wang C.C."/>
            <person name="Dunne R.L."/>
            <person name="Upcroft J.A."/>
            <person name="Upcroft P."/>
            <person name="White O."/>
            <person name="Salzberg S.L."/>
            <person name="Tang P."/>
            <person name="Chiu C.-H."/>
            <person name="Lee Y.-S."/>
            <person name="Embley T.M."/>
            <person name="Coombs G.H."/>
            <person name="Mottram J.C."/>
            <person name="Tachezy J."/>
            <person name="Fraser-Liggett C.M."/>
            <person name="Johnson P.J."/>
        </authorList>
    </citation>
    <scope>NUCLEOTIDE SEQUENCE [LARGE SCALE GENOMIC DNA]</scope>
    <source>
        <strain evidence="1">G3</strain>
    </source>
</reference>
<dbReference type="KEGG" id="tva:4774291"/>
<proteinExistence type="predicted"/>
<dbReference type="RefSeq" id="XP_001328506.1">
    <property type="nucleotide sequence ID" value="XM_001328471.1"/>
</dbReference>
<protein>
    <recommendedName>
        <fullName evidence="3">F5/8 type C domain-containing protein</fullName>
    </recommendedName>
</protein>
<dbReference type="InterPro" id="IPR008979">
    <property type="entry name" value="Galactose-bd-like_sf"/>
</dbReference>
<evidence type="ECO:0008006" key="3">
    <source>
        <dbReference type="Google" id="ProtNLM"/>
    </source>
</evidence>
<dbReference type="AlphaFoldDB" id="A2DTH4"/>
<evidence type="ECO:0000313" key="2">
    <source>
        <dbReference type="Proteomes" id="UP000001542"/>
    </source>
</evidence>
<name>A2DTH4_TRIV3</name>
<dbReference type="EMBL" id="DS113244">
    <property type="protein sequence ID" value="EAY16283.1"/>
    <property type="molecule type" value="Genomic_DNA"/>
</dbReference>
<organism evidence="1 2">
    <name type="scientific">Trichomonas vaginalis (strain ATCC PRA-98 / G3)</name>
    <dbReference type="NCBI Taxonomy" id="412133"/>
    <lineage>
        <taxon>Eukaryota</taxon>
        <taxon>Metamonada</taxon>
        <taxon>Parabasalia</taxon>
        <taxon>Trichomonadida</taxon>
        <taxon>Trichomonadidae</taxon>
        <taxon>Trichomonas</taxon>
    </lineage>
</organism>
<accession>A2DTH4</accession>
<sequence>MFLFLCEELLTDQSSILKNAYKQNIIEYSASGSSSQNINGTIQKTKPEYAFNQIEKDYDWCSNCGHSRKEHPYLILHIKNRTMNLQGYYLKSGCSNKIECCCFEGVSYCAECCLYSWSFQISNDNLTWKTIHKVEKDKEMRRGKEKTYKFSETYNAIYVRLIQDEACPGDPPCLALNKIELIGTYDGSEILPDFFDNEDDDVSIIGHISKNMP</sequence>
<dbReference type="SUPFAM" id="SSF49785">
    <property type="entry name" value="Galactose-binding domain-like"/>
    <property type="match status" value="1"/>
</dbReference>
<dbReference type="VEuPathDB" id="TrichDB:TVAG_423360"/>
<gene>
    <name evidence="1" type="ORF">TVAG_423360</name>
</gene>